<dbReference type="EMBL" id="KQ459472">
    <property type="protein sequence ID" value="KPJ00198.1"/>
    <property type="molecule type" value="Genomic_DNA"/>
</dbReference>
<dbReference type="STRING" id="66420.A0A194Q3T1"/>
<feature type="transmembrane region" description="Helical" evidence="8">
    <location>
        <begin position="215"/>
        <end position="235"/>
    </location>
</feature>
<reference evidence="9 10" key="1">
    <citation type="journal article" date="2015" name="Nat. Commun.">
        <title>Outbred genome sequencing and CRISPR/Cas9 gene editing in butterflies.</title>
        <authorList>
            <person name="Li X."/>
            <person name="Fan D."/>
            <person name="Zhang W."/>
            <person name="Liu G."/>
            <person name="Zhang L."/>
            <person name="Zhao L."/>
            <person name="Fang X."/>
            <person name="Chen L."/>
            <person name="Dong Y."/>
            <person name="Chen Y."/>
            <person name="Ding Y."/>
            <person name="Zhao R."/>
            <person name="Feng M."/>
            <person name="Zhu Y."/>
            <person name="Feng Y."/>
            <person name="Jiang X."/>
            <person name="Zhu D."/>
            <person name="Xiang H."/>
            <person name="Feng X."/>
            <person name="Li S."/>
            <person name="Wang J."/>
            <person name="Zhang G."/>
            <person name="Kronforst M.R."/>
            <person name="Wang W."/>
        </authorList>
    </citation>
    <scope>NUCLEOTIDE SEQUENCE [LARGE SCALE GENOMIC DNA]</scope>
    <source>
        <strain evidence="9">Ya'a_city_454_Px</strain>
        <tissue evidence="9">Whole body</tissue>
    </source>
</reference>
<feature type="transmembrane region" description="Helical" evidence="8">
    <location>
        <begin position="305"/>
        <end position="323"/>
    </location>
</feature>
<evidence type="ECO:0000256" key="1">
    <source>
        <dbReference type="ARBA" id="ARBA00004127"/>
    </source>
</evidence>
<evidence type="ECO:0000256" key="2">
    <source>
        <dbReference type="ARBA" id="ARBA00006387"/>
    </source>
</evidence>
<sequence>MALFFFNNLLGSIISGLLSSAKSSSLFLSSCFSSSTELPFNADIPIISSNEIIFSGRISSDVKQFTVMAAKNLKSNSLFGWNCLDECRYNCMWRTVKGFEQRGYDIPKFHGKWPFERFFGMQEPGSTLASFLNLAAHVRMHMVYMKKFPLDDVDNMVLFWHLFAVVCMNAWAWSTLFHMRDCPFTEFMDYACALSMVMIMYIAAVIRVFKKRRTLTTSIVVLSALVFAQHLVYLYTARVDYHYNMMLNLFFGVSGSAIWLCWGVAQWVSGRRYAWRVVAFVLVSAAALSLELLDFPPYFYVWDAHALWHLATVPLPFLFYRFVIDDLQYTRRGEDTKPDFKTA</sequence>
<evidence type="ECO:0000313" key="9">
    <source>
        <dbReference type="EMBL" id="KPJ00198.1"/>
    </source>
</evidence>
<dbReference type="PANTHER" id="PTHR13148:SF0">
    <property type="entry name" value="POST-GPI ATTACHMENT TO PROTEINS FACTOR 3"/>
    <property type="match status" value="1"/>
</dbReference>
<keyword evidence="6 8" id="KW-1133">Transmembrane helix</keyword>
<dbReference type="InterPro" id="IPR007217">
    <property type="entry name" value="Per1-like"/>
</dbReference>
<accession>A0A194Q3T1</accession>
<keyword evidence="10" id="KW-1185">Reference proteome</keyword>
<dbReference type="GO" id="GO:0000139">
    <property type="term" value="C:Golgi membrane"/>
    <property type="evidence" value="ECO:0007669"/>
    <property type="project" value="UniProtKB-SubCell"/>
</dbReference>
<feature type="transmembrane region" description="Helical" evidence="8">
    <location>
        <begin position="241"/>
        <end position="261"/>
    </location>
</feature>
<comment type="subcellular location">
    <subcellularLocation>
        <location evidence="1">Endomembrane system</location>
        <topology evidence="1">Multi-pass membrane protein</topology>
    </subcellularLocation>
    <subcellularLocation>
        <location evidence="8">Golgi apparatus membrane</location>
        <topology evidence="8">Multi-pass membrane protein</topology>
    </subcellularLocation>
</comment>
<feature type="transmembrane region" description="Helical" evidence="8">
    <location>
        <begin position="273"/>
        <end position="293"/>
    </location>
</feature>
<keyword evidence="3 8" id="KW-0337">GPI-anchor biosynthesis</keyword>
<protein>
    <recommendedName>
        <fullName evidence="8">Post-GPI attachment to proteins factor 3</fullName>
    </recommendedName>
</protein>
<comment type="caution">
    <text evidence="8">Lacks conserved residue(s) required for the propagation of feature annotation.</text>
</comment>
<evidence type="ECO:0000256" key="6">
    <source>
        <dbReference type="ARBA" id="ARBA00022989"/>
    </source>
</evidence>
<dbReference type="GO" id="GO:0016788">
    <property type="term" value="F:hydrolase activity, acting on ester bonds"/>
    <property type="evidence" value="ECO:0007669"/>
    <property type="project" value="TreeGrafter"/>
</dbReference>
<keyword evidence="5 8" id="KW-0732">Signal</keyword>
<evidence type="ECO:0000256" key="3">
    <source>
        <dbReference type="ARBA" id="ARBA00022502"/>
    </source>
</evidence>
<feature type="chain" id="PRO_5016476491" description="Post-GPI attachment to proteins factor 3" evidence="8">
    <location>
        <begin position="24"/>
        <end position="343"/>
    </location>
</feature>
<evidence type="ECO:0000256" key="4">
    <source>
        <dbReference type="ARBA" id="ARBA00022692"/>
    </source>
</evidence>
<feature type="transmembrane region" description="Helical" evidence="8">
    <location>
        <begin position="188"/>
        <end position="208"/>
    </location>
</feature>
<comment type="function">
    <text evidence="8">Involved in the lipid remodeling steps of GPI-anchor maturation.</text>
</comment>
<organism evidence="9 10">
    <name type="scientific">Papilio xuthus</name>
    <name type="common">Asian swallowtail butterfly</name>
    <dbReference type="NCBI Taxonomy" id="66420"/>
    <lineage>
        <taxon>Eukaryota</taxon>
        <taxon>Metazoa</taxon>
        <taxon>Ecdysozoa</taxon>
        <taxon>Arthropoda</taxon>
        <taxon>Hexapoda</taxon>
        <taxon>Insecta</taxon>
        <taxon>Pterygota</taxon>
        <taxon>Neoptera</taxon>
        <taxon>Endopterygota</taxon>
        <taxon>Lepidoptera</taxon>
        <taxon>Glossata</taxon>
        <taxon>Ditrysia</taxon>
        <taxon>Papilionoidea</taxon>
        <taxon>Papilionidae</taxon>
        <taxon>Papilioninae</taxon>
        <taxon>Papilio</taxon>
    </lineage>
</organism>
<evidence type="ECO:0000313" key="10">
    <source>
        <dbReference type="Proteomes" id="UP000053268"/>
    </source>
</evidence>
<feature type="signal peptide" evidence="8">
    <location>
        <begin position="1"/>
        <end position="23"/>
    </location>
</feature>
<comment type="similarity">
    <text evidence="2 8">Belongs to the PGAP3 family.</text>
</comment>
<evidence type="ECO:0000256" key="5">
    <source>
        <dbReference type="ARBA" id="ARBA00022729"/>
    </source>
</evidence>
<evidence type="ECO:0000256" key="7">
    <source>
        <dbReference type="ARBA" id="ARBA00023136"/>
    </source>
</evidence>
<dbReference type="GO" id="GO:0005789">
    <property type="term" value="C:endoplasmic reticulum membrane"/>
    <property type="evidence" value="ECO:0007669"/>
    <property type="project" value="TreeGrafter"/>
</dbReference>
<dbReference type="Proteomes" id="UP000053268">
    <property type="component" value="Unassembled WGS sequence"/>
</dbReference>
<dbReference type="PANTHER" id="PTHR13148">
    <property type="entry name" value="PER1-RELATED"/>
    <property type="match status" value="1"/>
</dbReference>
<keyword evidence="7 8" id="KW-0472">Membrane</keyword>
<keyword evidence="8" id="KW-0333">Golgi apparatus</keyword>
<dbReference type="GO" id="GO:0006506">
    <property type="term" value="P:GPI anchor biosynthetic process"/>
    <property type="evidence" value="ECO:0007669"/>
    <property type="project" value="UniProtKB-KW"/>
</dbReference>
<name>A0A194Q3T1_PAPXU</name>
<keyword evidence="4 8" id="KW-0812">Transmembrane</keyword>
<evidence type="ECO:0000256" key="8">
    <source>
        <dbReference type="RuleBase" id="RU365066"/>
    </source>
</evidence>
<feature type="transmembrane region" description="Helical" evidence="8">
    <location>
        <begin position="157"/>
        <end position="176"/>
    </location>
</feature>
<proteinExistence type="inferred from homology"/>
<dbReference type="Pfam" id="PF04080">
    <property type="entry name" value="Per1"/>
    <property type="match status" value="1"/>
</dbReference>
<gene>
    <name evidence="9" type="ORF">RR46_02985</name>
</gene>
<dbReference type="AlphaFoldDB" id="A0A194Q3T1"/>